<dbReference type="Proteomes" id="UP000219813">
    <property type="component" value="Chromosome 4"/>
</dbReference>
<sequence length="704" mass="83702">MENAQFKYVLRGRIHNIFEKHNFTGFLKDEVLNRGDNENKDKENFSSFKHIISDKDDINEEEGGHWKVHKKTIDNNERRYIGSSERPRFDKFGVYRVAEWGGDNLTEEEKCIFPKKRKYLIVENYTSVVYENCEDKVNIILANKSIQKGRIEIQIKGKECFTIPCTINKNILSCFFPQLERGMYHLFFFFNKEMMYIKLLRPGFELTEDSKCLLFHVIEINDYSYCLDSKKRTNTKYNISIKNNVYTNKELLKLYDKIFKEYNVAATKEKRGDTKIAIGNNYKLKNNNDDNFYNFLKCYKDEFIDHSFRAKKNKIDTNNMNFITQLNIEKGIPQSRIPILYKKLLYDNCIYENKMIIMHFHSKIFEFDPFNVLSTHIFTTDELKDGYTIFAFNIIPIIQGENKKRKVKQKKMKEMKMMENYSSHKMDTTKHVDKNISFINMHSTGKKKGYFSTLLMFNSDETNCADVRLWKYINAIKCVKNSTSNNFYIKKNYYENNYENNYENSYEKNIQCPIPNELINNKNVFKKYAEGLKISEEVSIFFENWNDEILPVKKFVNLPEYDIPYIKMNDLSNFIRNTKEDILLLDNNFYENSKGGKNEREKNITTSGKELYNLQVLKKFTASEKSEHKKEGDKNCANFQNEQQNSHNGEQLVRGKSLECLLNNFFSFVFIVEGRIYHSVIPINKLLLLFIVNYWMHFVRTSNE</sequence>
<evidence type="ECO:0000313" key="1">
    <source>
        <dbReference type="EMBL" id="SBT86490.1"/>
    </source>
</evidence>
<dbReference type="AlphaFoldDB" id="A0A1D3JJ07"/>
<gene>
    <name evidence="1" type="primary">PmUG01_04018500</name>
    <name evidence="1" type="ORF">PMUG01_04018500</name>
</gene>
<reference evidence="1 2" key="1">
    <citation type="submission" date="2016-06" db="EMBL/GenBank/DDBJ databases">
        <authorList>
            <consortium name="Pathogen Informatics"/>
        </authorList>
    </citation>
    <scope>NUCLEOTIDE SEQUENCE [LARGE SCALE GENOMIC DNA]</scope>
</reference>
<organism evidence="1 2">
    <name type="scientific">Plasmodium malariae</name>
    <dbReference type="NCBI Taxonomy" id="5858"/>
    <lineage>
        <taxon>Eukaryota</taxon>
        <taxon>Sar</taxon>
        <taxon>Alveolata</taxon>
        <taxon>Apicomplexa</taxon>
        <taxon>Aconoidasida</taxon>
        <taxon>Haemosporida</taxon>
        <taxon>Plasmodiidae</taxon>
        <taxon>Plasmodium</taxon>
        <taxon>Plasmodium (Plasmodium)</taxon>
    </lineage>
</organism>
<protein>
    <submittedName>
        <fullName evidence="1">Uncharacterized protein</fullName>
    </submittedName>
</protein>
<dbReference type="VEuPathDB" id="PlasmoDB:PmUG01_04018500"/>
<evidence type="ECO:0000313" key="2">
    <source>
        <dbReference type="Proteomes" id="UP000219813"/>
    </source>
</evidence>
<dbReference type="RefSeq" id="XP_028859640.1">
    <property type="nucleotide sequence ID" value="XM_029003181.1"/>
</dbReference>
<dbReference type="KEGG" id="pmal:PMUG01_04018500"/>
<name>A0A1D3JJ07_PLAMA</name>
<dbReference type="OMA" id="VIYENCE"/>
<dbReference type="EMBL" id="LT594625">
    <property type="protein sequence ID" value="SBT86490.1"/>
    <property type="molecule type" value="Genomic_DNA"/>
</dbReference>
<dbReference type="GeneID" id="39867014"/>
<keyword evidence="2" id="KW-1185">Reference proteome</keyword>
<dbReference type="OrthoDB" id="371339at2759"/>
<proteinExistence type="predicted"/>
<accession>A0A1D3JJ07</accession>